<evidence type="ECO:0000259" key="5">
    <source>
        <dbReference type="PROSITE" id="PS50174"/>
    </source>
</evidence>
<dbReference type="EMBL" id="RQTK01001054">
    <property type="protein sequence ID" value="RUS72553.1"/>
    <property type="molecule type" value="Genomic_DNA"/>
</dbReference>
<dbReference type="PROSITE" id="PS50174">
    <property type="entry name" value="G_PATCH"/>
    <property type="match status" value="1"/>
</dbReference>
<dbReference type="PANTHER" id="PTHR21032:SF0">
    <property type="entry name" value="G PATCH DOMAIN-CONTAINING PROTEIN 11"/>
    <property type="match status" value="1"/>
</dbReference>
<dbReference type="Pfam" id="PF01585">
    <property type="entry name" value="G-patch"/>
    <property type="match status" value="1"/>
</dbReference>
<feature type="region of interest" description="Disordered" evidence="4">
    <location>
        <begin position="20"/>
        <end position="62"/>
    </location>
</feature>
<reference evidence="6 7" key="1">
    <citation type="submission" date="2019-01" db="EMBL/GenBank/DDBJ databases">
        <title>A draft genome assembly of the solar-powered sea slug Elysia chlorotica.</title>
        <authorList>
            <person name="Cai H."/>
            <person name="Li Q."/>
            <person name="Fang X."/>
            <person name="Li J."/>
            <person name="Curtis N.E."/>
            <person name="Altenburger A."/>
            <person name="Shibata T."/>
            <person name="Feng M."/>
            <person name="Maeda T."/>
            <person name="Schwartz J.A."/>
            <person name="Shigenobu S."/>
            <person name="Lundholm N."/>
            <person name="Nishiyama T."/>
            <person name="Yang H."/>
            <person name="Hasebe M."/>
            <person name="Li S."/>
            <person name="Pierce S.K."/>
            <person name="Wang J."/>
        </authorList>
    </citation>
    <scope>NUCLEOTIDE SEQUENCE [LARGE SCALE GENOMIC DNA]</scope>
    <source>
        <strain evidence="6">EC2010</strain>
        <tissue evidence="6">Whole organism of an adult</tissue>
    </source>
</reference>
<feature type="domain" description="G-patch" evidence="5">
    <location>
        <begin position="69"/>
        <end position="115"/>
    </location>
</feature>
<evidence type="ECO:0000256" key="2">
    <source>
        <dbReference type="ARBA" id="ARBA00021978"/>
    </source>
</evidence>
<dbReference type="GO" id="GO:0000776">
    <property type="term" value="C:kinetochore"/>
    <property type="evidence" value="ECO:0007669"/>
    <property type="project" value="TreeGrafter"/>
</dbReference>
<dbReference type="InterPro" id="IPR000467">
    <property type="entry name" value="G_patch_dom"/>
</dbReference>
<dbReference type="Proteomes" id="UP000271974">
    <property type="component" value="Unassembled WGS sequence"/>
</dbReference>
<dbReference type="SMART" id="SM01173">
    <property type="entry name" value="DUF4187"/>
    <property type="match status" value="1"/>
</dbReference>
<proteinExistence type="inferred from homology"/>
<dbReference type="OrthoDB" id="786951at2759"/>
<evidence type="ECO:0000256" key="1">
    <source>
        <dbReference type="ARBA" id="ARBA00007140"/>
    </source>
</evidence>
<dbReference type="AlphaFoldDB" id="A0A3S1AZS5"/>
<dbReference type="InterPro" id="IPR025239">
    <property type="entry name" value="DUF4187"/>
</dbReference>
<gene>
    <name evidence="6" type="ORF">EGW08_019690</name>
</gene>
<dbReference type="SMART" id="SM00443">
    <property type="entry name" value="G_patch"/>
    <property type="match status" value="1"/>
</dbReference>
<name>A0A3S1AZS5_ELYCH</name>
<comment type="similarity">
    <text evidence="1">Belongs to the GPATCH11 family.</text>
</comment>
<feature type="compositionally biased region" description="Basic and acidic residues" evidence="4">
    <location>
        <begin position="110"/>
        <end position="120"/>
    </location>
</feature>
<protein>
    <recommendedName>
        <fullName evidence="2">G patch domain-containing protein 11</fullName>
    </recommendedName>
    <alternativeName>
        <fullName evidence="3">Coiled-coil domain-containing protein 75</fullName>
    </alternativeName>
</protein>
<feature type="compositionally biased region" description="Basic and acidic residues" evidence="4">
    <location>
        <begin position="209"/>
        <end position="223"/>
    </location>
</feature>
<feature type="region of interest" description="Disordered" evidence="4">
    <location>
        <begin position="189"/>
        <end position="239"/>
    </location>
</feature>
<accession>A0A3S1AZS5</accession>
<dbReference type="GO" id="GO:0003676">
    <property type="term" value="F:nucleic acid binding"/>
    <property type="evidence" value="ECO:0007669"/>
    <property type="project" value="InterPro"/>
</dbReference>
<keyword evidence="7" id="KW-1185">Reference proteome</keyword>
<dbReference type="PANTHER" id="PTHR21032">
    <property type="entry name" value="G PATCH DOMAIN-CONTAINING PROTEIN 11"/>
    <property type="match status" value="1"/>
</dbReference>
<feature type="compositionally biased region" description="Acidic residues" evidence="4">
    <location>
        <begin position="198"/>
        <end position="208"/>
    </location>
</feature>
<evidence type="ECO:0000256" key="3">
    <source>
        <dbReference type="ARBA" id="ARBA00030688"/>
    </source>
</evidence>
<comment type="caution">
    <text evidence="6">The sequence shown here is derived from an EMBL/GenBank/DDBJ whole genome shotgun (WGS) entry which is preliminary data.</text>
</comment>
<organism evidence="6 7">
    <name type="scientific">Elysia chlorotica</name>
    <name type="common">Eastern emerald elysia</name>
    <name type="synonym">Sea slug</name>
    <dbReference type="NCBI Taxonomy" id="188477"/>
    <lineage>
        <taxon>Eukaryota</taxon>
        <taxon>Metazoa</taxon>
        <taxon>Spiralia</taxon>
        <taxon>Lophotrochozoa</taxon>
        <taxon>Mollusca</taxon>
        <taxon>Gastropoda</taxon>
        <taxon>Heterobranchia</taxon>
        <taxon>Euthyneura</taxon>
        <taxon>Panpulmonata</taxon>
        <taxon>Sacoglossa</taxon>
        <taxon>Placobranchoidea</taxon>
        <taxon>Plakobranchidae</taxon>
        <taxon>Elysia</taxon>
    </lineage>
</organism>
<dbReference type="InterPro" id="IPR039249">
    <property type="entry name" value="GPATCH11"/>
</dbReference>
<feature type="region of interest" description="Disordered" evidence="4">
    <location>
        <begin position="88"/>
        <end position="120"/>
    </location>
</feature>
<sequence>MSSDEEDYMSDAFLQKCIDTRPGLAPKHVQQKAGKEKLQKEADRKSRTVSRHKLEATQREAGLNASIAPSSKGFALLQKMGYKPGMGIGKEGTGRIEPVSIELKSGRSGLGRESEMKRKTTEMNQMRAELMAKRRKAEEKLRDSFVGRNVERFAEKNVERDLRTAQKACLQLDQEKGILEPEKNFFWPASSLPLQKGDEEEEEDEVEESSLRHRPLENEHSNDSDFDNDLDSENNSAADPFADFSEMERLDVVTRYLRNVYCYCIWCGTRYNDQEDMNSNCPGNTADAHD</sequence>
<evidence type="ECO:0000256" key="4">
    <source>
        <dbReference type="SAM" id="MobiDB-lite"/>
    </source>
</evidence>
<dbReference type="STRING" id="188477.A0A3S1AZS5"/>
<evidence type="ECO:0000313" key="7">
    <source>
        <dbReference type="Proteomes" id="UP000271974"/>
    </source>
</evidence>
<dbReference type="Pfam" id="PF13821">
    <property type="entry name" value="DUF4187"/>
    <property type="match status" value="1"/>
</dbReference>
<evidence type="ECO:0000313" key="6">
    <source>
        <dbReference type="EMBL" id="RUS72553.1"/>
    </source>
</evidence>
<feature type="compositionally biased region" description="Basic and acidic residues" evidence="4">
    <location>
        <begin position="33"/>
        <end position="58"/>
    </location>
</feature>